<name>A0A7C4MSF5_9BACT</name>
<protein>
    <submittedName>
        <fullName evidence="9">PTS fructose transporter subunit IIA</fullName>
    </submittedName>
</protein>
<organism evidence="9">
    <name type="scientific">Desulfatirhabdium butyrativorans</name>
    <dbReference type="NCBI Taxonomy" id="340467"/>
    <lineage>
        <taxon>Bacteria</taxon>
        <taxon>Pseudomonadati</taxon>
        <taxon>Thermodesulfobacteriota</taxon>
        <taxon>Desulfobacteria</taxon>
        <taxon>Desulfobacterales</taxon>
        <taxon>Desulfatirhabdiaceae</taxon>
        <taxon>Desulfatirhabdium</taxon>
    </lineage>
</organism>
<dbReference type="PANTHER" id="PTHR33799">
    <property type="entry name" value="PTS PERMEASE-RELATED-RELATED"/>
    <property type="match status" value="1"/>
</dbReference>
<evidence type="ECO:0000256" key="2">
    <source>
        <dbReference type="ARBA" id="ARBA00022448"/>
    </source>
</evidence>
<dbReference type="Gene3D" id="3.40.50.510">
    <property type="entry name" value="Phosphotransferase system, mannose-type IIA component"/>
    <property type="match status" value="1"/>
</dbReference>
<keyword evidence="4" id="KW-0762">Sugar transport</keyword>
<keyword evidence="5" id="KW-0808">Transferase</keyword>
<gene>
    <name evidence="9" type="ORF">ENS29_04705</name>
</gene>
<dbReference type="Pfam" id="PF03610">
    <property type="entry name" value="EIIA-man"/>
    <property type="match status" value="1"/>
</dbReference>
<sequence length="144" mass="15293">MIGILIVTHSNLGAALIEAAQFIIGSLPEKLEAVSIDLREDAELLRKKIASAIKRLDGREGILILTDMFGGTPSNLSYSFLEEGKIEVISGVNLPMVIRSITLRKSLSLAELGEKIEAFGKKSISLASGILKGNKKAASGSEEG</sequence>
<reference evidence="9" key="1">
    <citation type="journal article" date="2020" name="mSystems">
        <title>Genome- and Community-Level Interaction Insights into Carbon Utilization and Element Cycling Functions of Hydrothermarchaeota in Hydrothermal Sediment.</title>
        <authorList>
            <person name="Zhou Z."/>
            <person name="Liu Y."/>
            <person name="Xu W."/>
            <person name="Pan J."/>
            <person name="Luo Z.H."/>
            <person name="Li M."/>
        </authorList>
    </citation>
    <scope>NUCLEOTIDE SEQUENCE [LARGE SCALE GENOMIC DNA]</scope>
    <source>
        <strain evidence="9">SpSt-477</strain>
    </source>
</reference>
<dbReference type="PROSITE" id="PS51096">
    <property type="entry name" value="PTS_EIIA_TYPE_4"/>
    <property type="match status" value="1"/>
</dbReference>
<evidence type="ECO:0000313" key="9">
    <source>
        <dbReference type="EMBL" id="HGU32139.1"/>
    </source>
</evidence>
<dbReference type="GO" id="GO:0016020">
    <property type="term" value="C:membrane"/>
    <property type="evidence" value="ECO:0007669"/>
    <property type="project" value="InterPro"/>
</dbReference>
<keyword evidence="2" id="KW-0813">Transport</keyword>
<evidence type="ECO:0000256" key="7">
    <source>
        <dbReference type="ARBA" id="ARBA00022777"/>
    </source>
</evidence>
<evidence type="ECO:0000256" key="6">
    <source>
        <dbReference type="ARBA" id="ARBA00022683"/>
    </source>
</evidence>
<evidence type="ECO:0000256" key="4">
    <source>
        <dbReference type="ARBA" id="ARBA00022597"/>
    </source>
</evidence>
<evidence type="ECO:0000256" key="5">
    <source>
        <dbReference type="ARBA" id="ARBA00022679"/>
    </source>
</evidence>
<proteinExistence type="predicted"/>
<evidence type="ECO:0000256" key="1">
    <source>
        <dbReference type="ARBA" id="ARBA00004496"/>
    </source>
</evidence>
<dbReference type="InterPro" id="IPR004701">
    <property type="entry name" value="PTS_EIIA_man-typ"/>
</dbReference>
<dbReference type="InterPro" id="IPR036662">
    <property type="entry name" value="PTS_EIIA_man-typ_sf"/>
</dbReference>
<dbReference type="InterPro" id="IPR051471">
    <property type="entry name" value="Bacterial_PTS_sugar_comp"/>
</dbReference>
<dbReference type="PANTHER" id="PTHR33799:SF1">
    <property type="entry name" value="PTS SYSTEM MANNOSE-SPECIFIC EIIAB COMPONENT-RELATED"/>
    <property type="match status" value="1"/>
</dbReference>
<comment type="subcellular location">
    <subcellularLocation>
        <location evidence="1">Cytoplasm</location>
    </subcellularLocation>
</comment>
<accession>A0A7C4MSF5</accession>
<dbReference type="AlphaFoldDB" id="A0A7C4MSF5"/>
<feature type="domain" description="PTS EIIA type-4" evidence="8">
    <location>
        <begin position="1"/>
        <end position="124"/>
    </location>
</feature>
<dbReference type="GO" id="GO:0005737">
    <property type="term" value="C:cytoplasm"/>
    <property type="evidence" value="ECO:0007669"/>
    <property type="project" value="UniProtKB-SubCell"/>
</dbReference>
<evidence type="ECO:0000256" key="3">
    <source>
        <dbReference type="ARBA" id="ARBA00022490"/>
    </source>
</evidence>
<comment type="caution">
    <text evidence="9">The sequence shown here is derived from an EMBL/GenBank/DDBJ whole genome shotgun (WGS) entry which is preliminary data.</text>
</comment>
<keyword evidence="7" id="KW-0418">Kinase</keyword>
<dbReference type="SUPFAM" id="SSF53062">
    <property type="entry name" value="PTS system fructose IIA component-like"/>
    <property type="match status" value="1"/>
</dbReference>
<dbReference type="GO" id="GO:0016301">
    <property type="term" value="F:kinase activity"/>
    <property type="evidence" value="ECO:0007669"/>
    <property type="project" value="UniProtKB-KW"/>
</dbReference>
<keyword evidence="3" id="KW-0963">Cytoplasm</keyword>
<dbReference type="InterPro" id="IPR033887">
    <property type="entry name" value="PTS_IIA_man"/>
</dbReference>
<dbReference type="GO" id="GO:0009401">
    <property type="term" value="P:phosphoenolpyruvate-dependent sugar phosphotransferase system"/>
    <property type="evidence" value="ECO:0007669"/>
    <property type="project" value="UniProtKB-KW"/>
</dbReference>
<dbReference type="EMBL" id="DSUH01000105">
    <property type="protein sequence ID" value="HGU32139.1"/>
    <property type="molecule type" value="Genomic_DNA"/>
</dbReference>
<keyword evidence="6" id="KW-0598">Phosphotransferase system</keyword>
<evidence type="ECO:0000259" key="8">
    <source>
        <dbReference type="PROSITE" id="PS51096"/>
    </source>
</evidence>
<dbReference type="CDD" id="cd00006">
    <property type="entry name" value="PTS_IIA_man"/>
    <property type="match status" value="1"/>
</dbReference>